<organism evidence="1 2">
    <name type="scientific">Eumeta variegata</name>
    <name type="common">Bagworm moth</name>
    <name type="synonym">Eumeta japonica</name>
    <dbReference type="NCBI Taxonomy" id="151549"/>
    <lineage>
        <taxon>Eukaryota</taxon>
        <taxon>Metazoa</taxon>
        <taxon>Ecdysozoa</taxon>
        <taxon>Arthropoda</taxon>
        <taxon>Hexapoda</taxon>
        <taxon>Insecta</taxon>
        <taxon>Pterygota</taxon>
        <taxon>Neoptera</taxon>
        <taxon>Endopterygota</taxon>
        <taxon>Lepidoptera</taxon>
        <taxon>Glossata</taxon>
        <taxon>Ditrysia</taxon>
        <taxon>Tineoidea</taxon>
        <taxon>Psychidae</taxon>
        <taxon>Oiketicinae</taxon>
        <taxon>Eumeta</taxon>
    </lineage>
</organism>
<keyword evidence="2" id="KW-1185">Reference proteome</keyword>
<dbReference type="EMBL" id="BGZK01003083">
    <property type="protein sequence ID" value="GBP98170.1"/>
    <property type="molecule type" value="Genomic_DNA"/>
</dbReference>
<gene>
    <name evidence="1" type="ORF">EVAR_50553_1</name>
</gene>
<dbReference type="Proteomes" id="UP000299102">
    <property type="component" value="Unassembled WGS sequence"/>
</dbReference>
<reference evidence="1 2" key="1">
    <citation type="journal article" date="2019" name="Commun. Biol.">
        <title>The bagworm genome reveals a unique fibroin gene that provides high tensile strength.</title>
        <authorList>
            <person name="Kono N."/>
            <person name="Nakamura H."/>
            <person name="Ohtoshi R."/>
            <person name="Tomita M."/>
            <person name="Numata K."/>
            <person name="Arakawa K."/>
        </authorList>
    </citation>
    <scope>NUCLEOTIDE SEQUENCE [LARGE SCALE GENOMIC DNA]</scope>
</reference>
<sequence length="71" mass="8003">MDVNAASSDRLENVAIRRRQSGKMSSDKVPTNFRHTTAELNGARLKIACGMMDDAIFELVFELFRKKDTVV</sequence>
<comment type="caution">
    <text evidence="1">The sequence shown here is derived from an EMBL/GenBank/DDBJ whole genome shotgun (WGS) entry which is preliminary data.</text>
</comment>
<dbReference type="AlphaFoldDB" id="A0A4C2ADM9"/>
<name>A0A4C2ADM9_EUMVA</name>
<proteinExistence type="predicted"/>
<evidence type="ECO:0000313" key="1">
    <source>
        <dbReference type="EMBL" id="GBP98170.1"/>
    </source>
</evidence>
<accession>A0A4C2ADM9</accession>
<evidence type="ECO:0000313" key="2">
    <source>
        <dbReference type="Proteomes" id="UP000299102"/>
    </source>
</evidence>
<protein>
    <submittedName>
        <fullName evidence="1">Uncharacterized protein</fullName>
    </submittedName>
</protein>